<dbReference type="Pfam" id="PF00300">
    <property type="entry name" value="His_Phos_1"/>
    <property type="match status" value="1"/>
</dbReference>
<accession>A0ABY8G1E5</accession>
<dbReference type="Gene3D" id="3.40.50.1240">
    <property type="entry name" value="Phosphoglycerate mutase-like"/>
    <property type="match status" value="1"/>
</dbReference>
<dbReference type="InterPro" id="IPR013078">
    <property type="entry name" value="His_Pase_superF_clade-1"/>
</dbReference>
<dbReference type="Proteomes" id="UP001215216">
    <property type="component" value="Chromosome"/>
</dbReference>
<dbReference type="InterPro" id="IPR029033">
    <property type="entry name" value="His_PPase_superfam"/>
</dbReference>
<dbReference type="EMBL" id="CP121208">
    <property type="protein sequence ID" value="WFM84125.1"/>
    <property type="molecule type" value="Genomic_DNA"/>
</dbReference>
<sequence length="162" mass="17412">MKKLYIMRHAQAGYGFPDVARELTARGRQQAADAGARFAQVGAIDLAIVSGATRTRQTLTGICAAGAQIASIEYDDDLYTAGQYSVLQKLHNISPDVHSVLLIGHEPTMSGVTALLSNGVTREGREAGRGFLPSQVAILEFLSSWAGLDMRGAQVVELWQPR</sequence>
<evidence type="ECO:0000313" key="2">
    <source>
        <dbReference type="Proteomes" id="UP001215216"/>
    </source>
</evidence>
<dbReference type="RefSeq" id="WP_278013520.1">
    <property type="nucleotide sequence ID" value="NZ_CP121208.1"/>
</dbReference>
<dbReference type="CDD" id="cd07067">
    <property type="entry name" value="HP_PGM_like"/>
    <property type="match status" value="1"/>
</dbReference>
<dbReference type="SUPFAM" id="SSF53254">
    <property type="entry name" value="Phosphoglycerate mutase-like"/>
    <property type="match status" value="1"/>
</dbReference>
<dbReference type="SMART" id="SM00855">
    <property type="entry name" value="PGAM"/>
    <property type="match status" value="1"/>
</dbReference>
<proteinExistence type="predicted"/>
<reference evidence="1 2" key="1">
    <citation type="submission" date="2023-03" db="EMBL/GenBank/DDBJ databases">
        <title>Complete genome of Arcanobacterium canis strain DSM 25104 isolated in 2010 from a canine otitis externa in Germany.</title>
        <authorList>
            <person name="Borowiak M."/>
            <person name="Kreitlow A."/>
            <person name="Malorny B."/>
            <person name="Laemmler C."/>
            <person name="Prenger-Berninghoff E."/>
            <person name="Ploetz M."/>
            <person name="Abdulmawjood A."/>
        </authorList>
    </citation>
    <scope>NUCLEOTIDE SEQUENCE [LARGE SCALE GENOMIC DNA]</scope>
    <source>
        <strain evidence="1 2">DSM 25104</strain>
    </source>
</reference>
<organism evidence="1 2">
    <name type="scientific">Arcanobacterium canis</name>
    <dbReference type="NCBI Taxonomy" id="999183"/>
    <lineage>
        <taxon>Bacteria</taxon>
        <taxon>Bacillati</taxon>
        <taxon>Actinomycetota</taxon>
        <taxon>Actinomycetes</taxon>
        <taxon>Actinomycetales</taxon>
        <taxon>Actinomycetaceae</taxon>
        <taxon>Arcanobacterium</taxon>
    </lineage>
</organism>
<evidence type="ECO:0000313" key="1">
    <source>
        <dbReference type="EMBL" id="WFM84125.1"/>
    </source>
</evidence>
<keyword evidence="2" id="KW-1185">Reference proteome</keyword>
<gene>
    <name evidence="1" type="ORF">P7079_03890</name>
</gene>
<name>A0ABY8G1E5_9ACTO</name>
<protein>
    <submittedName>
        <fullName evidence="1">Histidine phosphatase family protein</fullName>
    </submittedName>
</protein>